<dbReference type="GO" id="GO:0043138">
    <property type="term" value="F:3'-5' DNA helicase activity"/>
    <property type="evidence" value="ECO:0007669"/>
    <property type="project" value="UniProtKB-UniRule"/>
</dbReference>
<evidence type="ECO:0000256" key="9">
    <source>
        <dbReference type="ARBA" id="ARBA00023204"/>
    </source>
</evidence>
<dbReference type="SUPFAM" id="SSF52980">
    <property type="entry name" value="Restriction endonuclease-like"/>
    <property type="match status" value="1"/>
</dbReference>
<dbReference type="EMBL" id="FODF01000002">
    <property type="protein sequence ID" value="SEN34514.1"/>
    <property type="molecule type" value="Genomic_DNA"/>
</dbReference>
<dbReference type="GO" id="GO:0003690">
    <property type="term" value="F:double-stranded DNA binding"/>
    <property type="evidence" value="ECO:0007669"/>
    <property type="project" value="UniProtKB-UniRule"/>
</dbReference>
<evidence type="ECO:0000256" key="7">
    <source>
        <dbReference type="ARBA" id="ARBA00022840"/>
    </source>
</evidence>
<dbReference type="STRING" id="215200.SAMN05216454_102227"/>
<dbReference type="Pfam" id="PF00580">
    <property type="entry name" value="UvrD-helicase"/>
    <property type="match status" value="1"/>
</dbReference>
<dbReference type="HAMAP" id="MF_01451">
    <property type="entry name" value="AddA"/>
    <property type="match status" value="1"/>
</dbReference>
<dbReference type="Gene3D" id="3.90.320.10">
    <property type="match status" value="1"/>
</dbReference>
<evidence type="ECO:0000256" key="13">
    <source>
        <dbReference type="HAMAP-Rule" id="MF_01451"/>
    </source>
</evidence>
<protein>
    <recommendedName>
        <fullName evidence="13">ATP-dependent helicase/nuclease subunit A</fullName>
        <ecNumber evidence="13">3.1.-.-</ecNumber>
        <ecNumber evidence="13">5.6.2.4</ecNumber>
    </recommendedName>
    <alternativeName>
        <fullName evidence="13">ATP-dependent helicase/nuclease AddA</fullName>
    </alternativeName>
    <alternativeName>
        <fullName evidence="13">DNA 3'-5' helicase AddA</fullName>
    </alternativeName>
</protein>
<evidence type="ECO:0000259" key="15">
    <source>
        <dbReference type="PROSITE" id="PS51198"/>
    </source>
</evidence>
<evidence type="ECO:0000313" key="17">
    <source>
        <dbReference type="EMBL" id="SEN34514.1"/>
    </source>
</evidence>
<comment type="cofactor">
    <cofactor evidence="13">
        <name>Mg(2+)</name>
        <dbReference type="ChEBI" id="CHEBI:18420"/>
    </cofactor>
</comment>
<dbReference type="EC" id="5.6.2.4" evidence="13"/>
<dbReference type="InterPro" id="IPR014016">
    <property type="entry name" value="UvrD-like_ATP-bd"/>
</dbReference>
<evidence type="ECO:0000256" key="3">
    <source>
        <dbReference type="ARBA" id="ARBA00022763"/>
    </source>
</evidence>
<keyword evidence="3 13" id="KW-0227">DNA damage</keyword>
<comment type="similarity">
    <text evidence="13">Belongs to the helicase family. AddA subfamily.</text>
</comment>
<dbReference type="InterPro" id="IPR014017">
    <property type="entry name" value="DNA_helicase_UvrD-like_C"/>
</dbReference>
<dbReference type="GO" id="GO:0033202">
    <property type="term" value="C:DNA helicase complex"/>
    <property type="evidence" value="ECO:0007669"/>
    <property type="project" value="TreeGrafter"/>
</dbReference>
<dbReference type="GO" id="GO:0000724">
    <property type="term" value="P:double-strand break repair via homologous recombination"/>
    <property type="evidence" value="ECO:0007669"/>
    <property type="project" value="UniProtKB-UniRule"/>
</dbReference>
<comment type="catalytic activity">
    <reaction evidence="12 13">
        <text>ATP + H2O = ADP + phosphate + H(+)</text>
        <dbReference type="Rhea" id="RHEA:13065"/>
        <dbReference type="ChEBI" id="CHEBI:15377"/>
        <dbReference type="ChEBI" id="CHEBI:15378"/>
        <dbReference type="ChEBI" id="CHEBI:30616"/>
        <dbReference type="ChEBI" id="CHEBI:43474"/>
        <dbReference type="ChEBI" id="CHEBI:456216"/>
        <dbReference type="EC" id="5.6.2.4"/>
    </reaction>
</comment>
<proteinExistence type="inferred from homology"/>
<organism evidence="17 18">
    <name type="scientific">Peptostreptococcus russellii</name>
    <dbReference type="NCBI Taxonomy" id="215200"/>
    <lineage>
        <taxon>Bacteria</taxon>
        <taxon>Bacillati</taxon>
        <taxon>Bacillota</taxon>
        <taxon>Clostridia</taxon>
        <taxon>Peptostreptococcales</taxon>
        <taxon>Peptostreptococcaceae</taxon>
        <taxon>Peptostreptococcus</taxon>
    </lineage>
</organism>
<dbReference type="GO" id="GO:0008408">
    <property type="term" value="F:3'-5' exonuclease activity"/>
    <property type="evidence" value="ECO:0007669"/>
    <property type="project" value="UniProtKB-UniRule"/>
</dbReference>
<dbReference type="InterPro" id="IPR000212">
    <property type="entry name" value="DNA_helicase_UvrD/REP"/>
</dbReference>
<dbReference type="GO" id="GO:0016887">
    <property type="term" value="F:ATP hydrolysis activity"/>
    <property type="evidence" value="ECO:0007669"/>
    <property type="project" value="RHEA"/>
</dbReference>
<evidence type="ECO:0000256" key="6">
    <source>
        <dbReference type="ARBA" id="ARBA00022839"/>
    </source>
</evidence>
<dbReference type="InterPro" id="IPR011335">
    <property type="entry name" value="Restrct_endonuc-II-like"/>
</dbReference>
<evidence type="ECO:0000256" key="10">
    <source>
        <dbReference type="ARBA" id="ARBA00023235"/>
    </source>
</evidence>
<keyword evidence="18" id="KW-1185">Reference proteome</keyword>
<dbReference type="PROSITE" id="PS51198">
    <property type="entry name" value="UVRD_HELICASE_ATP_BIND"/>
    <property type="match status" value="1"/>
</dbReference>
<dbReference type="RefSeq" id="WP_180366703.1">
    <property type="nucleotide sequence ID" value="NZ_FODF01000002.1"/>
</dbReference>
<evidence type="ECO:0000256" key="12">
    <source>
        <dbReference type="ARBA" id="ARBA00048988"/>
    </source>
</evidence>
<accession>A0A1H8FSK1</accession>
<comment type="function">
    <text evidence="13">The heterodimer acts as both an ATP-dependent DNA helicase and an ATP-dependent, dual-direction single-stranded exonuclease. Recognizes the chi site generating a DNA molecule suitable for the initiation of homologous recombination. The AddA nuclease domain is required for chi fragment generation; this subunit has the helicase and 3' -&gt; 5' nuclease activities.</text>
</comment>
<evidence type="ECO:0000256" key="2">
    <source>
        <dbReference type="ARBA" id="ARBA00022741"/>
    </source>
</evidence>
<sequence length="1437" mass="167951">MWTKEQKAVIDSRNSNLLVAAAAGSGKTAVLIERIIELILDKENPIDLDRLLVVTFTNAAASEMRERVAVAIEKALENDPSNAHLQKQIMLLNKAEICTIDSFCGNLVKNNFHVTDLDPNVKMADPTEIKIIASELLNELFEELYEEENEEFLRLVDWYSGRNNDDSLVNLVLTVNNFIDSSPYPEKWLDESAEYFNLEGKDDDFYIREYLIPVAKDVDIALNNYKEMLASYISEIKGYEKLEKYYAEKSWKYNKLLEISECVTEAISMEDNLDIEKFNLNWEKMLKLVDEALNKKFPVFRKSKSFSEEELICYEEMKPNFDKIKKVLPSEYKKLDINVETIKKENEILYPYMRALSNICIIFRNKFHEKKKYIGVVDFADVAHYALEILTKEEDGKILPSDIALNYREYYSEVFTDEYQDSNLVQEMILSMVSKEDKPNRFMVGDVKQSIYRFRQAMPEIFMEKYESYDLYTDNESSNNKKIMLYKNFRSRAEVLEACNHVFSNIMRKETGELDYTEEERLNTGAEFEKLEGENSYAGGQVEVYLLDTKEDDKEDISYDENDEIEDIEGFSKECVSIANIIYKMVNPVDGQKQFMVYDKDLKSYRAVQYRDIVILMRSVNKKALNLEEILAYYNIPVYSNSGDGYFSTLEVDTMVNLLKVIDNPIQDIALMSVMRSPIFNFDSNELANIRLIDRNVKFYEAMLKLASFENNEEEDCEDCSELYQDSTINLYADCEDTFGNDKKYLNKNSQEVLFNQIDENIYLDESIENNLGKVVREEVKENSIVFKLDKQEILSDVEFLECSMSSIDDYDSYADILNKAEEEGKGVQLILSGEMRKLQCKVRKFIEEINEMREKSLLLSVDEFIWYLLRKTGYYAYVGMLEMGEQRQNNLMLLFERARSYEKTSYKGLFNFINYIERMKSRDKDLAEAKSISEEANVVRIMSIHKSKGLEFPVVIVANSDNEFNLTADESNLSLHQTLGYGPKIFDNKRNISFDSRAKKKIDEKRNKESIAEEMRILYVAMTRAKEKLIFTARIKDRDKKIDKWRTTPLDNNLNTDSLSVLKAKSYLNWIMPTIINLNKIEKSINVRGEEVDIIGYKECKWSINYDKFSDIKDEYRNIMGKISLEEKEEALLEDEFCENNNLDTEEKVGREDLDLSKEDFINNFENMMEEYSNIESMEEVRQELDKKFNSKYKYSSSLNKPSSISVSEIKKLLSQDSIEEGLNQNMYEKKASGNLKTPSFIHSIDKSAEFTSAEKGTIFHLAMQLMDFSKFDGLEEESVLRKKIENELSQMVSRNIMTEEEKSTVNVRWIMRFMRSGIFKEILEAEKNDRLYKEKAINYSLRMNSIYKDEDIDESERIMMVGIMDLFYEDKDGNLVLLDYKTDYVANGDYSTIVERYKIQLNMYGNAMEKISGRKVVKKYLYMFSTGKLLDITEE</sequence>
<evidence type="ECO:0000259" key="16">
    <source>
        <dbReference type="PROSITE" id="PS51217"/>
    </source>
</evidence>
<evidence type="ECO:0000256" key="11">
    <source>
        <dbReference type="ARBA" id="ARBA00034617"/>
    </source>
</evidence>
<keyword evidence="5 13" id="KW-0347">Helicase</keyword>
<gene>
    <name evidence="13" type="primary">addA</name>
    <name evidence="17" type="ORF">SAMN05216454_102227</name>
</gene>
<name>A0A1H8FSK1_9FIRM</name>
<dbReference type="PROSITE" id="PS51217">
    <property type="entry name" value="UVRD_HELICASE_CTER"/>
    <property type="match status" value="1"/>
</dbReference>
<dbReference type="Pfam" id="PF13361">
    <property type="entry name" value="UvrD_C"/>
    <property type="match status" value="1"/>
</dbReference>
<dbReference type="Gene3D" id="3.40.50.300">
    <property type="entry name" value="P-loop containing nucleotide triphosphate hydrolases"/>
    <property type="match status" value="4"/>
</dbReference>
<keyword evidence="10 13" id="KW-0413">Isomerase</keyword>
<evidence type="ECO:0000256" key="8">
    <source>
        <dbReference type="ARBA" id="ARBA00023125"/>
    </source>
</evidence>
<dbReference type="InterPro" id="IPR027417">
    <property type="entry name" value="P-loop_NTPase"/>
</dbReference>
<evidence type="ECO:0000256" key="4">
    <source>
        <dbReference type="ARBA" id="ARBA00022801"/>
    </source>
</evidence>
<dbReference type="Pfam" id="PF12705">
    <property type="entry name" value="PDDEXK_1"/>
    <property type="match status" value="1"/>
</dbReference>
<evidence type="ECO:0000256" key="5">
    <source>
        <dbReference type="ARBA" id="ARBA00022806"/>
    </source>
</evidence>
<keyword evidence="2 13" id="KW-0547">Nucleotide-binding</keyword>
<keyword evidence="6 13" id="KW-0269">Exonuclease</keyword>
<dbReference type="PANTHER" id="PTHR11070:SF48">
    <property type="entry name" value="ATP-DEPENDENT HELICASE_NUCLEASE SUBUNIT A"/>
    <property type="match status" value="1"/>
</dbReference>
<evidence type="ECO:0000313" key="18">
    <source>
        <dbReference type="Proteomes" id="UP000199512"/>
    </source>
</evidence>
<keyword evidence="8 13" id="KW-0238">DNA-binding</keyword>
<keyword evidence="9 13" id="KW-0234">DNA repair</keyword>
<evidence type="ECO:0000256" key="1">
    <source>
        <dbReference type="ARBA" id="ARBA00022722"/>
    </source>
</evidence>
<keyword evidence="7 13" id="KW-0067">ATP-binding</keyword>
<dbReference type="EC" id="3.1.-.-" evidence="13"/>
<dbReference type="PANTHER" id="PTHR11070">
    <property type="entry name" value="UVRD / RECB / PCRA DNA HELICASE FAMILY MEMBER"/>
    <property type="match status" value="1"/>
</dbReference>
<comment type="subunit">
    <text evidence="13">Heterodimer of AddA and AddB/RexB.</text>
</comment>
<keyword evidence="4 13" id="KW-0378">Hydrolase</keyword>
<dbReference type="InterPro" id="IPR014152">
    <property type="entry name" value="AddA"/>
</dbReference>
<dbReference type="SUPFAM" id="SSF52540">
    <property type="entry name" value="P-loop containing nucleoside triphosphate hydrolases"/>
    <property type="match status" value="1"/>
</dbReference>
<dbReference type="InterPro" id="IPR011604">
    <property type="entry name" value="PDDEXK-like_dom_sf"/>
</dbReference>
<reference evidence="17 18" key="1">
    <citation type="submission" date="2016-10" db="EMBL/GenBank/DDBJ databases">
        <authorList>
            <person name="de Groot N.N."/>
        </authorList>
    </citation>
    <scope>NUCLEOTIDE SEQUENCE [LARGE SCALE GENOMIC DNA]</scope>
    <source>
        <strain evidence="17 18">Calf135</strain>
    </source>
</reference>
<keyword evidence="1 13" id="KW-0540">Nuclease</keyword>
<feature type="binding site" evidence="14">
    <location>
        <begin position="21"/>
        <end position="28"/>
    </location>
    <ligand>
        <name>ATP</name>
        <dbReference type="ChEBI" id="CHEBI:30616"/>
    </ligand>
</feature>
<dbReference type="Proteomes" id="UP000199512">
    <property type="component" value="Unassembled WGS sequence"/>
</dbReference>
<evidence type="ECO:0000256" key="14">
    <source>
        <dbReference type="PROSITE-ProRule" id="PRU00560"/>
    </source>
</evidence>
<dbReference type="GO" id="GO:0005524">
    <property type="term" value="F:ATP binding"/>
    <property type="evidence" value="ECO:0007669"/>
    <property type="project" value="UniProtKB-UniRule"/>
</dbReference>
<dbReference type="InterPro" id="IPR038726">
    <property type="entry name" value="PDDEXK_AddAB-type"/>
</dbReference>
<dbReference type="FunFam" id="3.40.50.300:FF:001236">
    <property type="entry name" value="ATP-dependent helicase/nuclease subunit A"/>
    <property type="match status" value="1"/>
</dbReference>
<comment type="catalytic activity">
    <reaction evidence="11 13">
        <text>Couples ATP hydrolysis with the unwinding of duplex DNA by translocating in the 3'-5' direction.</text>
        <dbReference type="EC" id="5.6.2.4"/>
    </reaction>
</comment>
<feature type="domain" description="UvrD-like helicase C-terminal" evidence="16">
    <location>
        <begin position="535"/>
        <end position="950"/>
    </location>
</feature>
<dbReference type="GO" id="GO:0005829">
    <property type="term" value="C:cytosol"/>
    <property type="evidence" value="ECO:0007669"/>
    <property type="project" value="TreeGrafter"/>
</dbReference>
<feature type="domain" description="UvrD-like helicase ATP-binding" evidence="15">
    <location>
        <begin position="1"/>
        <end position="492"/>
    </location>
</feature>